<evidence type="ECO:0000256" key="1">
    <source>
        <dbReference type="ARBA" id="ARBA00004117"/>
    </source>
</evidence>
<evidence type="ECO:0000259" key="7">
    <source>
        <dbReference type="Pfam" id="PF06429"/>
    </source>
</evidence>
<evidence type="ECO:0000259" key="9">
    <source>
        <dbReference type="Pfam" id="PF22692"/>
    </source>
</evidence>
<feature type="domain" description="Flagellar basal body rod protein N-terminal" evidence="6">
    <location>
        <begin position="6"/>
        <end position="33"/>
    </location>
</feature>
<keyword evidence="10" id="KW-0969">Cilium</keyword>
<dbReference type="EMBL" id="CP071137">
    <property type="protein sequence ID" value="QWY76491.1"/>
    <property type="molecule type" value="Genomic_DNA"/>
</dbReference>
<dbReference type="NCBIfam" id="TIGR03506">
    <property type="entry name" value="FlgEFG_subfam"/>
    <property type="match status" value="1"/>
</dbReference>
<dbReference type="InterPro" id="IPR020013">
    <property type="entry name" value="Flagellar_FlgE/F/G"/>
</dbReference>
<dbReference type="GO" id="GO:0005829">
    <property type="term" value="C:cytosol"/>
    <property type="evidence" value="ECO:0007669"/>
    <property type="project" value="TreeGrafter"/>
</dbReference>
<dbReference type="InterPro" id="IPR001444">
    <property type="entry name" value="Flag_bb_rod_N"/>
</dbReference>
<dbReference type="GO" id="GO:0009424">
    <property type="term" value="C:bacterial-type flagellum hook"/>
    <property type="evidence" value="ECO:0007669"/>
    <property type="project" value="TreeGrafter"/>
</dbReference>
<keyword evidence="10" id="KW-0966">Cell projection</keyword>
<dbReference type="NCBIfam" id="NF004238">
    <property type="entry name" value="PRK05682.1-1"/>
    <property type="match status" value="1"/>
</dbReference>
<dbReference type="Pfam" id="PF07559">
    <property type="entry name" value="FlgE_D2"/>
    <property type="match status" value="1"/>
</dbReference>
<dbReference type="GeneID" id="301709732"/>
<gene>
    <name evidence="10" type="primary">flgE</name>
    <name evidence="10" type="ORF">JZL65_08200</name>
</gene>
<dbReference type="SUPFAM" id="SSF117143">
    <property type="entry name" value="Flagellar hook protein flgE"/>
    <property type="match status" value="1"/>
</dbReference>
<dbReference type="Proteomes" id="UP000683551">
    <property type="component" value="Chromosome"/>
</dbReference>
<evidence type="ECO:0000313" key="11">
    <source>
        <dbReference type="Proteomes" id="UP000683551"/>
    </source>
</evidence>
<evidence type="ECO:0000259" key="8">
    <source>
        <dbReference type="Pfam" id="PF07559"/>
    </source>
</evidence>
<dbReference type="AlphaFoldDB" id="A0A9E6SX33"/>
<proteinExistence type="inferred from homology"/>
<accession>A0A9E6SX33</accession>
<evidence type="ECO:0000256" key="3">
    <source>
        <dbReference type="ARBA" id="ARBA00019015"/>
    </source>
</evidence>
<dbReference type="InterPro" id="IPR011491">
    <property type="entry name" value="FlgE_D2"/>
</dbReference>
<dbReference type="PROSITE" id="PS00588">
    <property type="entry name" value="FLAGELLA_BB_ROD"/>
    <property type="match status" value="1"/>
</dbReference>
<feature type="domain" description="Flagellar hook protein FlgE D2" evidence="8">
    <location>
        <begin position="161"/>
        <end position="303"/>
    </location>
</feature>
<keyword evidence="4 5" id="KW-0975">Bacterial flagellum</keyword>
<evidence type="ECO:0000256" key="5">
    <source>
        <dbReference type="RuleBase" id="RU362116"/>
    </source>
</evidence>
<dbReference type="GO" id="GO:0009425">
    <property type="term" value="C:bacterial-type flagellum basal body"/>
    <property type="evidence" value="ECO:0007669"/>
    <property type="project" value="UniProtKB-SubCell"/>
</dbReference>
<dbReference type="InterPro" id="IPR037058">
    <property type="entry name" value="Falgellar_hook_FlgE_sf"/>
</dbReference>
<dbReference type="PANTHER" id="PTHR30435">
    <property type="entry name" value="FLAGELLAR PROTEIN"/>
    <property type="match status" value="1"/>
</dbReference>
<comment type="similarity">
    <text evidence="2 5">Belongs to the flagella basal body rod proteins family.</text>
</comment>
<dbReference type="GO" id="GO:0071978">
    <property type="term" value="P:bacterial-type flagellum-dependent swarming motility"/>
    <property type="evidence" value="ECO:0007669"/>
    <property type="project" value="TreeGrafter"/>
</dbReference>
<dbReference type="InterPro" id="IPR010930">
    <property type="entry name" value="Flg_bb/hook_C_dom"/>
</dbReference>
<sequence length="422" mass="43361">MAFQQGLSGLDASASQLNTIGNNIANASTVGFKSSNTQFSDIFASAFNSSSSTAIGIGTQVSRVSQSFTQGNIQSTGNPLDMAINGQGFFRMNNNGNISFTRNGQFQLDKNGYLVDSNGNQLTGYPATSTGTIIAATPTPIQIPTANLAPTPTNQGTIGVNLDSSSTVPTTTPFNPNDPTTFNNSTSMTVYDSLGNSHIATLYFALNPPPATASWNTYLTVDGTSVPAVVPPAAPTPIGTLGFNSSGTLTSPAAAPPLQLGQIAVSLPLTNGATTPQSITLGFATSTQYGSPFGVNQLSQNGYASGQLSGFTTSPTGIIQGNYSNGQSKNLGQVALANFADPQGLQSLGNNQWQESFNSGAALVGAPGSGNLGAIQSGAVEGSNVNLTSELVDMITAQRNYQANAQTIKTEDQLTQTLVNLR</sequence>
<evidence type="ECO:0000313" key="10">
    <source>
        <dbReference type="EMBL" id="QWY76491.1"/>
    </source>
</evidence>
<comment type="function">
    <text evidence="5">A flexible structure which links the flagellar filament to the drive apparatus in the basal body.</text>
</comment>
<dbReference type="InterPro" id="IPR037925">
    <property type="entry name" value="FlgE/F/G-like"/>
</dbReference>
<evidence type="ECO:0000256" key="4">
    <source>
        <dbReference type="ARBA" id="ARBA00023143"/>
    </source>
</evidence>
<evidence type="ECO:0000256" key="2">
    <source>
        <dbReference type="ARBA" id="ARBA00009677"/>
    </source>
</evidence>
<dbReference type="Pfam" id="PF00460">
    <property type="entry name" value="Flg_bb_rod"/>
    <property type="match status" value="1"/>
</dbReference>
<feature type="domain" description="Flagellar hook protein FlgE/F/G-like D1" evidence="9">
    <location>
        <begin position="83"/>
        <end position="157"/>
    </location>
</feature>
<protein>
    <recommendedName>
        <fullName evidence="3 5">Flagellar hook protein FlgE</fullName>
    </recommendedName>
</protein>
<dbReference type="PANTHER" id="PTHR30435:SF1">
    <property type="entry name" value="FLAGELLAR HOOK PROTEIN FLGE"/>
    <property type="match status" value="1"/>
</dbReference>
<name>A0A9E6SX33_9PROT</name>
<dbReference type="InterPro" id="IPR019776">
    <property type="entry name" value="Flagellar_basal_body_rod_CS"/>
</dbReference>
<feature type="domain" description="Flagellar basal-body/hook protein C-terminal" evidence="7">
    <location>
        <begin position="376"/>
        <end position="421"/>
    </location>
</feature>
<reference evidence="10" key="1">
    <citation type="submission" date="2021-02" db="EMBL/GenBank/DDBJ databases">
        <title>Comparative genomics of Ferrovum myxofaciens strains, predominant extremophile bacteria forming large biofilm stalactites in acid mine ecosystems.</title>
        <authorList>
            <person name="Burkartova K."/>
            <person name="Ridl J."/>
            <person name="Pajer P."/>
            <person name="Falteisek L."/>
        </authorList>
    </citation>
    <scope>NUCLEOTIDE SEQUENCE</scope>
    <source>
        <strain evidence="10">MI1III</strain>
    </source>
</reference>
<dbReference type="RefSeq" id="WP_273118038.1">
    <property type="nucleotide sequence ID" value="NZ_CP053675.1"/>
</dbReference>
<organism evidence="10 11">
    <name type="scientific">Ferrovum myxofaciens</name>
    <dbReference type="NCBI Taxonomy" id="416213"/>
    <lineage>
        <taxon>Bacteria</taxon>
        <taxon>Pseudomonadati</taxon>
        <taxon>Pseudomonadota</taxon>
        <taxon>Betaproteobacteria</taxon>
        <taxon>Ferrovales</taxon>
        <taxon>Ferrovaceae</taxon>
        <taxon>Ferrovum</taxon>
    </lineage>
</organism>
<dbReference type="Gene3D" id="2.60.98.20">
    <property type="entry name" value="Flagellar hook protein FlgE"/>
    <property type="match status" value="1"/>
</dbReference>
<keyword evidence="10" id="KW-0282">Flagellum</keyword>
<comment type="subcellular location">
    <subcellularLocation>
        <location evidence="1 5">Bacterial flagellum basal body</location>
    </subcellularLocation>
</comment>
<dbReference type="Pfam" id="PF22692">
    <property type="entry name" value="LlgE_F_G_D1"/>
    <property type="match status" value="1"/>
</dbReference>
<dbReference type="Pfam" id="PF06429">
    <property type="entry name" value="Flg_bbr_C"/>
    <property type="match status" value="1"/>
</dbReference>
<dbReference type="InterPro" id="IPR053967">
    <property type="entry name" value="LlgE_F_G-like_D1"/>
</dbReference>
<evidence type="ECO:0000259" key="6">
    <source>
        <dbReference type="Pfam" id="PF00460"/>
    </source>
</evidence>